<evidence type="ECO:0000259" key="7">
    <source>
        <dbReference type="PROSITE" id="PS50902"/>
    </source>
</evidence>
<dbReference type="SUPFAM" id="SSF52218">
    <property type="entry name" value="Flavoproteins"/>
    <property type="match status" value="1"/>
</dbReference>
<dbReference type="Proteomes" id="UP001497392">
    <property type="component" value="Unassembled WGS sequence"/>
</dbReference>
<evidence type="ECO:0000256" key="4">
    <source>
        <dbReference type="ARBA" id="ARBA00022630"/>
    </source>
</evidence>
<proteinExistence type="inferred from homology"/>
<accession>A0ABP1GA11</accession>
<dbReference type="NCBIfam" id="NF006738">
    <property type="entry name" value="PRK09267.1-4"/>
    <property type="match status" value="1"/>
</dbReference>
<dbReference type="InterPro" id="IPR050619">
    <property type="entry name" value="Flavodoxin"/>
</dbReference>
<dbReference type="PROSITE" id="PS00201">
    <property type="entry name" value="FLAVODOXIN"/>
    <property type="match status" value="1"/>
</dbReference>
<dbReference type="PANTHER" id="PTHR42809:SF1">
    <property type="entry name" value="FLAVODOXIN 1"/>
    <property type="match status" value="1"/>
</dbReference>
<dbReference type="NCBIfam" id="TIGR01752">
    <property type="entry name" value="flav_long"/>
    <property type="match status" value="1"/>
</dbReference>
<evidence type="ECO:0000313" key="8">
    <source>
        <dbReference type="EMBL" id="CAL5229051.1"/>
    </source>
</evidence>
<organism evidence="8 9">
    <name type="scientific">Coccomyxa viridis</name>
    <dbReference type="NCBI Taxonomy" id="1274662"/>
    <lineage>
        <taxon>Eukaryota</taxon>
        <taxon>Viridiplantae</taxon>
        <taxon>Chlorophyta</taxon>
        <taxon>core chlorophytes</taxon>
        <taxon>Trebouxiophyceae</taxon>
        <taxon>Trebouxiophyceae incertae sedis</taxon>
        <taxon>Coccomyxaceae</taxon>
        <taxon>Coccomyxa</taxon>
    </lineage>
</organism>
<evidence type="ECO:0000256" key="6">
    <source>
        <dbReference type="ARBA" id="ARBA00022982"/>
    </source>
</evidence>
<evidence type="ECO:0000256" key="1">
    <source>
        <dbReference type="ARBA" id="ARBA00001917"/>
    </source>
</evidence>
<keyword evidence="6" id="KW-0249">Electron transport</keyword>
<dbReference type="Pfam" id="PF00258">
    <property type="entry name" value="Flavodoxin_1"/>
    <property type="match status" value="1"/>
</dbReference>
<dbReference type="InterPro" id="IPR010086">
    <property type="entry name" value="Flavodoxin_lc"/>
</dbReference>
<keyword evidence="5" id="KW-0288">FMN</keyword>
<dbReference type="EMBL" id="CAXHTA020000019">
    <property type="protein sequence ID" value="CAL5229051.1"/>
    <property type="molecule type" value="Genomic_DNA"/>
</dbReference>
<protein>
    <submittedName>
        <fullName evidence="8">G12300 protein</fullName>
    </submittedName>
</protein>
<comment type="cofactor">
    <cofactor evidence="1">
        <name>FMN</name>
        <dbReference type="ChEBI" id="CHEBI:58210"/>
    </cofactor>
</comment>
<evidence type="ECO:0000313" key="9">
    <source>
        <dbReference type="Proteomes" id="UP001497392"/>
    </source>
</evidence>
<evidence type="ECO:0000256" key="3">
    <source>
        <dbReference type="ARBA" id="ARBA00022448"/>
    </source>
</evidence>
<dbReference type="InterPro" id="IPR029039">
    <property type="entry name" value="Flavoprotein-like_sf"/>
</dbReference>
<dbReference type="InterPro" id="IPR001226">
    <property type="entry name" value="Flavodoxin_CS"/>
</dbReference>
<name>A0ABP1GA11_9CHLO</name>
<evidence type="ECO:0000256" key="2">
    <source>
        <dbReference type="ARBA" id="ARBA00005267"/>
    </source>
</evidence>
<dbReference type="PROSITE" id="PS50902">
    <property type="entry name" value="FLAVODOXIN_LIKE"/>
    <property type="match status" value="1"/>
</dbReference>
<dbReference type="Gene3D" id="3.40.50.360">
    <property type="match status" value="1"/>
</dbReference>
<comment type="caution">
    <text evidence="8">The sequence shown here is derived from an EMBL/GenBank/DDBJ whole genome shotgun (WGS) entry which is preliminary data.</text>
</comment>
<keyword evidence="9" id="KW-1185">Reference proteome</keyword>
<dbReference type="InterPro" id="IPR008254">
    <property type="entry name" value="Flavodoxin/NO_synth"/>
</dbReference>
<keyword evidence="3" id="KW-0813">Transport</keyword>
<sequence>MVCIAKASVTKPLWARTLRSEVLSPTSRRSFRGFTARRILRTRGPTPSYAQVGLFFSTSTGKTEDVASIIKEKMGTADAKDISDVDVSTLVDYDGLVVGAPTWNTGADSERSGTGWDDVLSDISGLDLNGKPVAVFGLGDSVSYGEYFCDAMEEVYRHFKNAGAKMVGHWPADDYQHEDSKSLLDDGKFCGLALDEDNEDDKTEGRVAAWVEQLKGEGF</sequence>
<keyword evidence="4" id="KW-0285">Flavoprotein</keyword>
<reference evidence="8 9" key="1">
    <citation type="submission" date="2024-06" db="EMBL/GenBank/DDBJ databases">
        <authorList>
            <person name="Kraege A."/>
            <person name="Thomma B."/>
        </authorList>
    </citation>
    <scope>NUCLEOTIDE SEQUENCE [LARGE SCALE GENOMIC DNA]</scope>
</reference>
<comment type="similarity">
    <text evidence="2">Belongs to the flavodoxin family.</text>
</comment>
<gene>
    <name evidence="8" type="primary">g12300</name>
    <name evidence="8" type="ORF">VP750_LOCUS10957</name>
</gene>
<feature type="domain" description="Flavodoxin-like" evidence="7">
    <location>
        <begin position="52"/>
        <end position="215"/>
    </location>
</feature>
<evidence type="ECO:0000256" key="5">
    <source>
        <dbReference type="ARBA" id="ARBA00022643"/>
    </source>
</evidence>
<dbReference type="PANTHER" id="PTHR42809">
    <property type="entry name" value="FLAVODOXIN 2"/>
    <property type="match status" value="1"/>
</dbReference>